<dbReference type="InterPro" id="IPR000485">
    <property type="entry name" value="AsnC-type_HTH_dom"/>
</dbReference>
<dbReference type="SMART" id="SM00345">
    <property type="entry name" value="HTH_GNTR"/>
    <property type="match status" value="1"/>
</dbReference>
<dbReference type="Gene3D" id="1.20.120.530">
    <property type="entry name" value="GntR ligand-binding domain-like"/>
    <property type="match status" value="1"/>
</dbReference>
<comment type="caution">
    <text evidence="5">The sequence shown here is derived from an EMBL/GenBank/DDBJ whole genome shotgun (WGS) entry which is preliminary data.</text>
</comment>
<dbReference type="SUPFAM" id="SSF46785">
    <property type="entry name" value="Winged helix' DNA-binding domain"/>
    <property type="match status" value="1"/>
</dbReference>
<dbReference type="GO" id="GO:0003700">
    <property type="term" value="F:DNA-binding transcription factor activity"/>
    <property type="evidence" value="ECO:0007669"/>
    <property type="project" value="InterPro"/>
</dbReference>
<evidence type="ECO:0000256" key="1">
    <source>
        <dbReference type="ARBA" id="ARBA00023015"/>
    </source>
</evidence>
<dbReference type="EMBL" id="RJKE01000001">
    <property type="protein sequence ID" value="ROO86737.1"/>
    <property type="molecule type" value="Genomic_DNA"/>
</dbReference>
<dbReference type="SUPFAM" id="SSF48008">
    <property type="entry name" value="GntR ligand-binding domain-like"/>
    <property type="match status" value="1"/>
</dbReference>
<dbReference type="SMART" id="SM00895">
    <property type="entry name" value="FCD"/>
    <property type="match status" value="1"/>
</dbReference>
<keyword evidence="2 5" id="KW-0238">DNA-binding</keyword>
<dbReference type="Pfam" id="PF07729">
    <property type="entry name" value="FCD"/>
    <property type="match status" value="1"/>
</dbReference>
<name>A0A3N1CZN4_9ACTN</name>
<dbReference type="PRINTS" id="PR00033">
    <property type="entry name" value="HTHASNC"/>
</dbReference>
<dbReference type="InterPro" id="IPR036388">
    <property type="entry name" value="WH-like_DNA-bd_sf"/>
</dbReference>
<evidence type="ECO:0000313" key="5">
    <source>
        <dbReference type="EMBL" id="ROO86737.1"/>
    </source>
</evidence>
<proteinExistence type="predicted"/>
<feature type="domain" description="HTH gntR-type" evidence="4">
    <location>
        <begin position="41"/>
        <end position="108"/>
    </location>
</feature>
<dbReference type="InterPro" id="IPR000524">
    <property type="entry name" value="Tscrpt_reg_HTH_GntR"/>
</dbReference>
<dbReference type="InterPro" id="IPR011711">
    <property type="entry name" value="GntR_C"/>
</dbReference>
<organism evidence="5 6">
    <name type="scientific">Actinocorallia herbida</name>
    <dbReference type="NCBI Taxonomy" id="58109"/>
    <lineage>
        <taxon>Bacteria</taxon>
        <taxon>Bacillati</taxon>
        <taxon>Actinomycetota</taxon>
        <taxon>Actinomycetes</taxon>
        <taxon>Streptosporangiales</taxon>
        <taxon>Thermomonosporaceae</taxon>
        <taxon>Actinocorallia</taxon>
    </lineage>
</organism>
<sequence length="264" mass="28939">MRGLTVLCYSKISKGCKNSFRWHRVSWGPVSTPPSEAPAASTLAERTYHALRGLIGSGELAPGVKVTERGLAERMGVSATPVREAIRRLELDGLIERLGPRTLVVARIYPDSVRELAEVEAALRGLAARFAARHATEADLDALDALLDEADDLVVLIERRRGEGEPVTRYVERILDVLARFNDGVNAAARNPVLVRLLAQTRSFTPDEQRELTRRAAEADPAFAADRYTGHRALVRALRAGDAAEAERMATVHTAQALLDLRHP</sequence>
<keyword evidence="6" id="KW-1185">Reference proteome</keyword>
<accession>A0A3N1CZN4</accession>
<dbReference type="InterPro" id="IPR008920">
    <property type="entry name" value="TF_FadR/GntR_C"/>
</dbReference>
<keyword evidence="1" id="KW-0805">Transcription regulation</keyword>
<dbReference type="Proteomes" id="UP000272400">
    <property type="component" value="Unassembled WGS sequence"/>
</dbReference>
<evidence type="ECO:0000256" key="2">
    <source>
        <dbReference type="ARBA" id="ARBA00023125"/>
    </source>
</evidence>
<keyword evidence="3" id="KW-0804">Transcription</keyword>
<gene>
    <name evidence="5" type="ORF">EDD29_4315</name>
</gene>
<dbReference type="AlphaFoldDB" id="A0A3N1CZN4"/>
<dbReference type="PROSITE" id="PS50949">
    <property type="entry name" value="HTH_GNTR"/>
    <property type="match status" value="1"/>
</dbReference>
<dbReference type="CDD" id="cd07377">
    <property type="entry name" value="WHTH_GntR"/>
    <property type="match status" value="1"/>
</dbReference>
<dbReference type="Pfam" id="PF00392">
    <property type="entry name" value="GntR"/>
    <property type="match status" value="1"/>
</dbReference>
<dbReference type="Gene3D" id="1.10.10.10">
    <property type="entry name" value="Winged helix-like DNA-binding domain superfamily/Winged helix DNA-binding domain"/>
    <property type="match status" value="1"/>
</dbReference>
<dbReference type="InterPro" id="IPR036390">
    <property type="entry name" value="WH_DNA-bd_sf"/>
</dbReference>
<evidence type="ECO:0000313" key="6">
    <source>
        <dbReference type="Proteomes" id="UP000272400"/>
    </source>
</evidence>
<evidence type="ECO:0000256" key="3">
    <source>
        <dbReference type="ARBA" id="ARBA00023163"/>
    </source>
</evidence>
<dbReference type="OrthoDB" id="3186208at2"/>
<dbReference type="PANTHER" id="PTHR43537">
    <property type="entry name" value="TRANSCRIPTIONAL REGULATOR, GNTR FAMILY"/>
    <property type="match status" value="1"/>
</dbReference>
<reference evidence="5 6" key="1">
    <citation type="submission" date="2018-11" db="EMBL/GenBank/DDBJ databases">
        <title>Sequencing the genomes of 1000 actinobacteria strains.</title>
        <authorList>
            <person name="Klenk H.-P."/>
        </authorList>
    </citation>
    <scope>NUCLEOTIDE SEQUENCE [LARGE SCALE GENOMIC DNA]</scope>
    <source>
        <strain evidence="5 6">DSM 44254</strain>
    </source>
</reference>
<dbReference type="PANTHER" id="PTHR43537:SF5">
    <property type="entry name" value="UXU OPERON TRANSCRIPTIONAL REGULATOR"/>
    <property type="match status" value="1"/>
</dbReference>
<dbReference type="GO" id="GO:0043565">
    <property type="term" value="F:sequence-specific DNA binding"/>
    <property type="evidence" value="ECO:0007669"/>
    <property type="project" value="InterPro"/>
</dbReference>
<protein>
    <submittedName>
        <fullName evidence="5">DNA-binding GntR family transcriptional regulator</fullName>
    </submittedName>
</protein>
<evidence type="ECO:0000259" key="4">
    <source>
        <dbReference type="PROSITE" id="PS50949"/>
    </source>
</evidence>